<proteinExistence type="predicted"/>
<dbReference type="Proteomes" id="UP000576616">
    <property type="component" value="Unassembled WGS sequence"/>
</dbReference>
<dbReference type="RefSeq" id="WP_002778846.1">
    <property type="nucleotide sequence ID" value="NZ_AANHVQ020000002.1"/>
</dbReference>
<evidence type="ECO:0000313" key="2">
    <source>
        <dbReference type="EMBL" id="EAJ1076627.1"/>
    </source>
</evidence>
<evidence type="ECO:0000313" key="15">
    <source>
        <dbReference type="Proteomes" id="UP000409545"/>
    </source>
</evidence>
<accession>A0A1B3X7S0</accession>
<dbReference type="EMBL" id="AACGFG010000005">
    <property type="protein sequence ID" value="EAK4358216.1"/>
    <property type="molecule type" value="Genomic_DNA"/>
</dbReference>
<gene>
    <name evidence="6" type="ORF">B9Q54_02705</name>
    <name evidence="2" type="ORF">BU953_03190</name>
    <name evidence="3" type="ORF">BZ274_01455</name>
    <name evidence="5" type="ORF">C6T04_04645</name>
    <name evidence="4" type="ORF">CJD00_07405</name>
    <name evidence="7" type="ORF">DSX26_06560</name>
    <name evidence="8" type="ORF">DYF97_07655</name>
    <name evidence="9" type="ORF">DYU70_06310</name>
    <name evidence="1" type="ORF">ES716_02365</name>
</gene>
<evidence type="ECO:0000313" key="14">
    <source>
        <dbReference type="Proteomes" id="UP000382436"/>
    </source>
</evidence>
<dbReference type="Proteomes" id="UP000557830">
    <property type="component" value="Unassembled WGS sequence"/>
</dbReference>
<dbReference type="EMBL" id="AACBVJ010000002">
    <property type="protein sequence ID" value="EAJ9196860.1"/>
    <property type="molecule type" value="Genomic_DNA"/>
</dbReference>
<comment type="caution">
    <text evidence="7">The sequence shown here is derived from an EMBL/GenBank/DDBJ whole genome shotgun (WGS) entry which is preliminary data.</text>
</comment>
<dbReference type="EMBL" id="AACQHW010000006">
    <property type="protein sequence ID" value="EAL6851124.1"/>
    <property type="molecule type" value="Genomic_DNA"/>
</dbReference>
<evidence type="ECO:0000313" key="12">
    <source>
        <dbReference type="Proteomes" id="UP000361993"/>
    </source>
</evidence>
<evidence type="ECO:0000313" key="3">
    <source>
        <dbReference type="EMBL" id="EAJ9196860.1"/>
    </source>
</evidence>
<evidence type="ECO:0000313" key="4">
    <source>
        <dbReference type="EMBL" id="EAK1510078.1"/>
    </source>
</evidence>
<evidence type="ECO:0000313" key="7">
    <source>
        <dbReference type="EMBL" id="EAL6851124.1"/>
    </source>
</evidence>
<sequence length="60" mass="6214">MISDATMSNANLLTAVNTSVLKKSMDTNEVLMNELIKGMESASGASALQTSSSSGLDIYA</sequence>
<dbReference type="EMBL" id="AACRQU010000019">
    <property type="protein sequence ID" value="EAL8417239.1"/>
    <property type="molecule type" value="Genomic_DNA"/>
</dbReference>
<dbReference type="KEGG" id="ccof:VC76_00500"/>
<name>A0A1B3X7S0_CAMCO</name>
<evidence type="ECO:0000313" key="5">
    <source>
        <dbReference type="EMBL" id="EAK4358216.1"/>
    </source>
</evidence>
<dbReference type="EMBL" id="AABKAB010000003">
    <property type="protein sequence ID" value="EAH8156783.1"/>
    <property type="molecule type" value="Genomic_DNA"/>
</dbReference>
<reference evidence="4 12" key="1">
    <citation type="submission" date="2018-05" db="EMBL/GenBank/DDBJ databases">
        <authorList>
            <consortium name="GenomeTrakr network: Whole genome sequencing for foodborne pathogen traceback"/>
        </authorList>
    </citation>
    <scope>NUCLEOTIDE SEQUENCE [LARGE SCALE GENOMIC DNA]</scope>
    <source>
        <strain evidence="4 12">NC_C6016</strain>
    </source>
</reference>
<evidence type="ECO:0000313" key="18">
    <source>
        <dbReference type="Proteomes" id="UP000576616"/>
    </source>
</evidence>
<dbReference type="Pfam" id="PF14070">
    <property type="entry name" value="YjfB_motility"/>
    <property type="match status" value="1"/>
</dbReference>
<evidence type="ECO:0000313" key="17">
    <source>
        <dbReference type="Proteomes" id="UP000557830"/>
    </source>
</evidence>
<dbReference type="Proteomes" id="UP000352088">
    <property type="component" value="Unassembled WGS sequence"/>
</dbReference>
<evidence type="ECO:0000313" key="13">
    <source>
        <dbReference type="Proteomes" id="UP000365807"/>
    </source>
</evidence>
<reference evidence="3 14" key="2">
    <citation type="submission" date="2018-05" db="EMBL/GenBank/DDBJ databases">
        <authorList>
            <consortium name="PulseNet: The National Subtyping Network for Foodborne Disease Surveillance"/>
            <person name="Tarr C.L."/>
            <person name="Trees E."/>
            <person name="Katz L.S."/>
            <person name="Carleton-Romer H.A."/>
            <person name="Stroika S."/>
            <person name="Kucerova Z."/>
            <person name="Roache K.F."/>
            <person name="Sabol A.L."/>
            <person name="Besser J."/>
            <person name="Gerner-Smidt P."/>
        </authorList>
    </citation>
    <scope>NUCLEOTIDE SEQUENCE [LARGE SCALE GENOMIC DNA]</scope>
    <source>
        <strain evidence="3 14">PNUSAC001435</strain>
        <strain evidence="1 18">PNUSAC007828</strain>
    </source>
</reference>
<dbReference type="AlphaFoldDB" id="A0A1B3X7S0"/>
<evidence type="ECO:0000313" key="16">
    <source>
        <dbReference type="Proteomes" id="UP000411403"/>
    </source>
</evidence>
<protein>
    <submittedName>
        <fullName evidence="7">Putative motility protein</fullName>
    </submittedName>
</protein>
<dbReference type="EMBL" id="AABUYW010000004">
    <property type="protein sequence ID" value="EAJ1076627.1"/>
    <property type="molecule type" value="Genomic_DNA"/>
</dbReference>
<dbReference type="STRING" id="195.ATE51_00206"/>
<dbReference type="GeneID" id="66545067"/>
<evidence type="ECO:0000313" key="10">
    <source>
        <dbReference type="Proteomes" id="UP000333665"/>
    </source>
</evidence>
<dbReference type="InterPro" id="IPR025906">
    <property type="entry name" value="YjfB_motility"/>
</dbReference>
<dbReference type="EMBL" id="AACDUL010000014">
    <property type="protein sequence ID" value="EAK1510078.1"/>
    <property type="molecule type" value="Genomic_DNA"/>
</dbReference>
<dbReference type="Proteomes" id="UP000382436">
    <property type="component" value="Unassembled WGS sequence"/>
</dbReference>
<dbReference type="EMBL" id="AACGUZ010000003">
    <property type="protein sequence ID" value="EAK5103181.1"/>
    <property type="molecule type" value="Genomic_DNA"/>
</dbReference>
<dbReference type="OrthoDB" id="5361143at2"/>
<dbReference type="Proteomes" id="UP000409545">
    <property type="component" value="Unassembled WGS sequence"/>
</dbReference>
<dbReference type="Proteomes" id="UP000365807">
    <property type="component" value="Unassembled WGS sequence"/>
</dbReference>
<evidence type="ECO:0000313" key="6">
    <source>
        <dbReference type="EMBL" id="EAK5103181.1"/>
    </source>
</evidence>
<organism evidence="7 11">
    <name type="scientific">Campylobacter coli</name>
    <dbReference type="NCBI Taxonomy" id="195"/>
    <lineage>
        <taxon>Bacteria</taxon>
        <taxon>Pseudomonadati</taxon>
        <taxon>Campylobacterota</taxon>
        <taxon>Epsilonproteobacteria</taxon>
        <taxon>Campylobacterales</taxon>
        <taxon>Campylobacteraceae</taxon>
        <taxon>Campylobacter</taxon>
    </lineage>
</organism>
<dbReference type="Proteomes" id="UP000361993">
    <property type="component" value="Unassembled WGS sequence"/>
</dbReference>
<dbReference type="Proteomes" id="UP000333665">
    <property type="component" value="Unassembled WGS sequence"/>
</dbReference>
<dbReference type="EMBL" id="AACSIE010000005">
    <property type="protein sequence ID" value="EAL9204768.1"/>
    <property type="molecule type" value="Genomic_DNA"/>
</dbReference>
<reference evidence="7 11" key="3">
    <citation type="submission" date="2018-07" db="EMBL/GenBank/DDBJ databases">
        <authorList>
            <consortium name="NARMS: The National Antimicrobial Resistance Monitoring System"/>
        </authorList>
    </citation>
    <scope>NUCLEOTIDE SEQUENCE [LARGE SCALE GENOMIC DNA]</scope>
    <source>
        <strain evidence="9 16">CVM N17C171</strain>
        <strain evidence="7 11">CVM N17C548</strain>
        <strain evidence="5 13">FSIS11807978</strain>
        <strain evidence="8 10">FSIS11812579</strain>
        <strain evidence="2 17">FSIS1609200</strain>
        <strain evidence="6 15">FSIS1711007</strain>
    </source>
</reference>
<dbReference type="Proteomes" id="UP000411403">
    <property type="component" value="Unassembled WGS sequence"/>
</dbReference>
<evidence type="ECO:0000313" key="11">
    <source>
        <dbReference type="Proteomes" id="UP000352088"/>
    </source>
</evidence>
<evidence type="ECO:0000313" key="8">
    <source>
        <dbReference type="EMBL" id="EAL8417239.1"/>
    </source>
</evidence>
<evidence type="ECO:0000313" key="1">
    <source>
        <dbReference type="EMBL" id="EAH8156783.1"/>
    </source>
</evidence>
<evidence type="ECO:0000313" key="9">
    <source>
        <dbReference type="EMBL" id="EAL9204768.1"/>
    </source>
</evidence>